<dbReference type="Proteomes" id="UP000618445">
    <property type="component" value="Unassembled WGS sequence"/>
</dbReference>
<evidence type="ECO:0000313" key="2">
    <source>
        <dbReference type="Proteomes" id="UP000618445"/>
    </source>
</evidence>
<organism evidence="1 2">
    <name type="scientific">Phormidium tenue FACHB-1050</name>
    <dbReference type="NCBI Taxonomy" id="2692857"/>
    <lineage>
        <taxon>Bacteria</taxon>
        <taxon>Bacillati</taxon>
        <taxon>Cyanobacteriota</taxon>
        <taxon>Cyanophyceae</taxon>
        <taxon>Oscillatoriophycideae</taxon>
        <taxon>Oscillatoriales</taxon>
        <taxon>Oscillatoriaceae</taxon>
        <taxon>Phormidium</taxon>
    </lineage>
</organism>
<dbReference type="RefSeq" id="WP_190579644.1">
    <property type="nucleotide sequence ID" value="NZ_CAWPQU010000025.1"/>
</dbReference>
<name>A0ABR8CDV7_9CYAN</name>
<reference evidence="1 2" key="1">
    <citation type="journal article" date="2020" name="ISME J.">
        <title>Comparative genomics reveals insights into cyanobacterial evolution and habitat adaptation.</title>
        <authorList>
            <person name="Chen M.Y."/>
            <person name="Teng W.K."/>
            <person name="Zhao L."/>
            <person name="Hu C.X."/>
            <person name="Zhou Y.K."/>
            <person name="Han B.P."/>
            <person name="Song L.R."/>
            <person name="Shu W.S."/>
        </authorList>
    </citation>
    <scope>NUCLEOTIDE SEQUENCE [LARGE SCALE GENOMIC DNA]</scope>
    <source>
        <strain evidence="1 2">FACHB-1050</strain>
    </source>
</reference>
<dbReference type="EMBL" id="JACJQY010000031">
    <property type="protein sequence ID" value="MBD2318550.1"/>
    <property type="molecule type" value="Genomic_DNA"/>
</dbReference>
<proteinExistence type="predicted"/>
<keyword evidence="2" id="KW-1185">Reference proteome</keyword>
<sequence>MTTPPLTPDFTETVNARVKRDSAFAAALLDEAISLFLNGEPETARLILRDLVNATIGFEELAIATSKPSKSLHRMLSAKGNPTMDNLTAILKVLRKTLHVDIKVQTVACA</sequence>
<gene>
    <name evidence="1" type="ORF">H6G05_17055</name>
</gene>
<evidence type="ECO:0000313" key="1">
    <source>
        <dbReference type="EMBL" id="MBD2318550.1"/>
    </source>
</evidence>
<comment type="caution">
    <text evidence="1">The sequence shown here is derived from an EMBL/GenBank/DDBJ whole genome shotgun (WGS) entry which is preliminary data.</text>
</comment>
<accession>A0ABR8CDV7</accession>
<protein>
    <submittedName>
        <fullName evidence="1">Transcriptional regulator</fullName>
    </submittedName>
</protein>